<dbReference type="InterPro" id="IPR036070">
    <property type="entry name" value="Nop_dom_sf"/>
</dbReference>
<dbReference type="InterPro" id="IPR048896">
    <property type="entry name" value="Nop5_56-rel_N"/>
</dbReference>
<sequence>MLAGLGDRGRVYVADLAIGPVALRDDGSIEEYELFPRSVDEAVTEALRLEEEGFTLAHEKLGKKLAESGVGSLVVESEDTARHFSKLGLSVKVEPGNNVALSARERLVSLGVELGFFSSEDDALNWLYEVEVEYTRRKLRGAAQKRDMLAAQAIRAIDDIDKTVNLFVARLREWYSIHFPELNDLVREHEDYVKIVSAVGHRDNITVERLVDLGFSEEKARRIAEAAKQSIGADLSEIDIQAVQTLARITSELYQLRRRLTEYIEQVMNEVAPNITALVGPLLGARLISLAGGLDKLARMPASTIQVLGAEKALFRALRTGGKPPKHGIIFQYPDIHRSPKWQRGKIARALAAKLAIAAKVDAFTGRFIGDKLREELRRRIAEIKKIYAKPPKRKREEKPPQPRRARPPRRGRPPRRRRGGRR</sequence>
<dbReference type="EMBL" id="BDMD01000071">
    <property type="protein sequence ID" value="GBF09486.1"/>
    <property type="molecule type" value="Genomic_DNA"/>
</dbReference>
<dbReference type="InterPro" id="IPR002687">
    <property type="entry name" value="Nop_dom"/>
</dbReference>
<evidence type="ECO:0000313" key="5">
    <source>
        <dbReference type="Proteomes" id="UP000291213"/>
    </source>
</evidence>
<dbReference type="Gene3D" id="3.30.420.220">
    <property type="match status" value="1"/>
</dbReference>
<evidence type="ECO:0000256" key="1">
    <source>
        <dbReference type="ARBA" id="ARBA00009211"/>
    </source>
</evidence>
<evidence type="ECO:0000259" key="3">
    <source>
        <dbReference type="PROSITE" id="PS51358"/>
    </source>
</evidence>
<feature type="domain" description="Nop" evidence="3">
    <location>
        <begin position="271"/>
        <end position="386"/>
    </location>
</feature>
<dbReference type="Gene3D" id="1.10.150.460">
    <property type="match status" value="1"/>
</dbReference>
<dbReference type="InterPro" id="IPR042239">
    <property type="entry name" value="Nop_C"/>
</dbReference>
<feature type="region of interest" description="Disordered" evidence="2">
    <location>
        <begin position="386"/>
        <end position="423"/>
    </location>
</feature>
<dbReference type="PANTHER" id="PTHR10894">
    <property type="entry name" value="NUCLEOLAR PROTEIN 5 NUCLEOLAR PROTEIN NOP5 NOP58"/>
    <property type="match status" value="1"/>
</dbReference>
<dbReference type="Pfam" id="PF01798">
    <property type="entry name" value="Nop"/>
    <property type="match status" value="1"/>
</dbReference>
<comment type="similarity">
    <text evidence="1">Belongs to the NOP5/NOP56 family.</text>
</comment>
<dbReference type="FunFam" id="1.10.246.90:FF:000007">
    <property type="entry name" value="Pre mRNA splicing protein"/>
    <property type="match status" value="1"/>
</dbReference>
<dbReference type="Proteomes" id="UP000291213">
    <property type="component" value="Unassembled WGS sequence"/>
</dbReference>
<comment type="caution">
    <text evidence="4">The sequence shown here is derived from an EMBL/GenBank/DDBJ whole genome shotgun (WGS) entry which is preliminary data.</text>
</comment>
<evidence type="ECO:0000256" key="2">
    <source>
        <dbReference type="SAM" id="MobiDB-lite"/>
    </source>
</evidence>
<dbReference type="PANTHER" id="PTHR10894:SF0">
    <property type="entry name" value="NUCLEOLAR PROTEIN 56"/>
    <property type="match status" value="1"/>
</dbReference>
<dbReference type="Pfam" id="PF21572">
    <property type="entry name" value="Nop5_56-rel_N_Arc"/>
    <property type="match status" value="1"/>
</dbReference>
<dbReference type="GO" id="GO:0031428">
    <property type="term" value="C:box C/D methylation guide snoRNP complex"/>
    <property type="evidence" value="ECO:0007669"/>
    <property type="project" value="InterPro"/>
</dbReference>
<dbReference type="Gene3D" id="1.10.246.90">
    <property type="entry name" value="Nop domain"/>
    <property type="match status" value="1"/>
</dbReference>
<dbReference type="AlphaFoldDB" id="A0A401HAJ5"/>
<dbReference type="PROSITE" id="PS51358">
    <property type="entry name" value="NOP"/>
    <property type="match status" value="1"/>
</dbReference>
<organism evidence="4 5">
    <name type="scientific">Aeropyrum pernix</name>
    <dbReference type="NCBI Taxonomy" id="56636"/>
    <lineage>
        <taxon>Archaea</taxon>
        <taxon>Thermoproteota</taxon>
        <taxon>Thermoprotei</taxon>
        <taxon>Desulfurococcales</taxon>
        <taxon>Desulfurococcaceae</taxon>
        <taxon>Aeropyrum</taxon>
    </lineage>
</organism>
<reference evidence="4 5" key="1">
    <citation type="submission" date="2017-02" db="EMBL/GenBank/DDBJ databases">
        <title>isolation and characterization of a novel temperate virus Aeropyrum globular virus 1 infecting hyperthermophilic archaeon Aeropyrum.</title>
        <authorList>
            <person name="Yumiya M."/>
            <person name="Yoshida T."/>
            <person name="Sako Y."/>
        </authorList>
    </citation>
    <scope>NUCLEOTIDE SEQUENCE [LARGE SCALE GENOMIC DNA]</scope>
    <source>
        <strain evidence="4 5">YK1-12-2013</strain>
    </source>
</reference>
<dbReference type="InterPro" id="IPR012976">
    <property type="entry name" value="NOSIC"/>
</dbReference>
<dbReference type="GO" id="GO:0030515">
    <property type="term" value="F:snoRNA binding"/>
    <property type="evidence" value="ECO:0007669"/>
    <property type="project" value="InterPro"/>
</dbReference>
<gene>
    <name evidence="4" type="ORF">apy_12110</name>
</gene>
<evidence type="ECO:0000313" key="4">
    <source>
        <dbReference type="EMBL" id="GBF09486.1"/>
    </source>
</evidence>
<dbReference type="NCBIfam" id="NF011121">
    <property type="entry name" value="PRK14552.1"/>
    <property type="match status" value="1"/>
</dbReference>
<dbReference type="Gene3D" id="1.10.287.660">
    <property type="entry name" value="Helix hairpin bin"/>
    <property type="match status" value="1"/>
</dbReference>
<dbReference type="InterPro" id="IPR045056">
    <property type="entry name" value="Nop56/Nop58"/>
</dbReference>
<feature type="compositionally biased region" description="Basic residues" evidence="2">
    <location>
        <begin position="402"/>
        <end position="423"/>
    </location>
</feature>
<protein>
    <submittedName>
        <fullName evidence="4">SnoRNA binding protein</fullName>
    </submittedName>
</protein>
<dbReference type="InterPro" id="IPR029012">
    <property type="entry name" value="Helix_hairpin_bin_sf"/>
</dbReference>
<name>A0A401HAJ5_AERPX</name>
<dbReference type="InterPro" id="IPR047099">
    <property type="entry name" value="Nop5_N_sf"/>
</dbReference>
<accession>A0A401HAJ5</accession>
<dbReference type="SMART" id="SM00931">
    <property type="entry name" value="NOSIC"/>
    <property type="match status" value="1"/>
</dbReference>
<proteinExistence type="inferred from homology"/>
<dbReference type="SUPFAM" id="SSF89124">
    <property type="entry name" value="Nop domain"/>
    <property type="match status" value="1"/>
</dbReference>